<accession>A0A9P5TCH2</accession>
<dbReference type="GO" id="GO:0042790">
    <property type="term" value="P:nucleolar large rRNA transcription by RNA polymerase I"/>
    <property type="evidence" value="ECO:0007669"/>
    <property type="project" value="TreeGrafter"/>
</dbReference>
<dbReference type="GO" id="GO:0008270">
    <property type="term" value="F:zinc ion binding"/>
    <property type="evidence" value="ECO:0007669"/>
    <property type="project" value="UniProtKB-KW"/>
</dbReference>
<gene>
    <name evidence="13" type="ORF">DFH94DRAFT_247186</name>
</gene>
<evidence type="ECO:0000256" key="9">
    <source>
        <dbReference type="ARBA" id="ARBA00023242"/>
    </source>
</evidence>
<evidence type="ECO:0000256" key="1">
    <source>
        <dbReference type="ARBA" id="ARBA00004604"/>
    </source>
</evidence>
<evidence type="ECO:0000256" key="3">
    <source>
        <dbReference type="ARBA" id="ARBA00022723"/>
    </source>
</evidence>
<dbReference type="Pfam" id="PF20644">
    <property type="entry name" value="Rrn7_cyclin_N"/>
    <property type="match status" value="2"/>
</dbReference>
<name>A0A9P5TCH2_9AGAM</name>
<evidence type="ECO:0000256" key="4">
    <source>
        <dbReference type="ARBA" id="ARBA00022771"/>
    </source>
</evidence>
<evidence type="ECO:0008006" key="15">
    <source>
        <dbReference type="Google" id="ProtNLM"/>
    </source>
</evidence>
<keyword evidence="4" id="KW-0863">Zinc-finger</keyword>
<comment type="subcellular location">
    <subcellularLocation>
        <location evidence="1">Nucleus</location>
        <location evidence="1">Nucleolus</location>
    </subcellularLocation>
</comment>
<feature type="domain" description="Rrn7/TAF1B C-terminal cyclin" evidence="12">
    <location>
        <begin position="283"/>
        <end position="457"/>
    </location>
</feature>
<keyword evidence="14" id="KW-1185">Reference proteome</keyword>
<feature type="domain" description="Rrn7/TAF1B N-terminal cyclin" evidence="11">
    <location>
        <begin position="184"/>
        <end position="262"/>
    </location>
</feature>
<protein>
    <recommendedName>
        <fullName evidence="15">RRN7-type domain-containing protein</fullName>
    </recommendedName>
</protein>
<dbReference type="PANTHER" id="PTHR31576:SF2">
    <property type="entry name" value="TATA BOX-BINDING PROTEIN-ASSOCIATED FACTOR RNA POLYMERASE I SUBUNIT B"/>
    <property type="match status" value="1"/>
</dbReference>
<dbReference type="EMBL" id="WHVB01000003">
    <property type="protein sequence ID" value="KAF8484756.1"/>
    <property type="molecule type" value="Genomic_DNA"/>
</dbReference>
<keyword evidence="3" id="KW-0479">Metal-binding</keyword>
<evidence type="ECO:0000256" key="6">
    <source>
        <dbReference type="ARBA" id="ARBA00023015"/>
    </source>
</evidence>
<dbReference type="OrthoDB" id="428577at2759"/>
<evidence type="ECO:0000256" key="10">
    <source>
        <dbReference type="SAM" id="MobiDB-lite"/>
    </source>
</evidence>
<evidence type="ECO:0000259" key="11">
    <source>
        <dbReference type="Pfam" id="PF20644"/>
    </source>
</evidence>
<dbReference type="Proteomes" id="UP000759537">
    <property type="component" value="Unassembled WGS sequence"/>
</dbReference>
<dbReference type="GO" id="GO:0070860">
    <property type="term" value="C:RNA polymerase I core factor complex"/>
    <property type="evidence" value="ECO:0007669"/>
    <property type="project" value="InterPro"/>
</dbReference>
<evidence type="ECO:0000256" key="7">
    <source>
        <dbReference type="ARBA" id="ARBA00023125"/>
    </source>
</evidence>
<feature type="domain" description="Rrn7/TAF1B N-terminal cyclin" evidence="11">
    <location>
        <begin position="86"/>
        <end position="155"/>
    </location>
</feature>
<comment type="caution">
    <text evidence="13">The sequence shown here is derived from an EMBL/GenBank/DDBJ whole genome shotgun (WGS) entry which is preliminary data.</text>
</comment>
<dbReference type="Pfam" id="PF20645">
    <property type="entry name" value="Rrn7_cyclin_C"/>
    <property type="match status" value="1"/>
</dbReference>
<dbReference type="InterPro" id="IPR033599">
    <property type="entry name" value="TAF1B/Rrn7"/>
</dbReference>
<dbReference type="PANTHER" id="PTHR31576">
    <property type="entry name" value="TATA BOX-BINDING PROTEIN-ASSOCIATED FACTOR RNA POLYMERASE I SUBUNIT B"/>
    <property type="match status" value="1"/>
</dbReference>
<feature type="compositionally biased region" description="Basic and acidic residues" evidence="10">
    <location>
        <begin position="191"/>
        <end position="209"/>
    </location>
</feature>
<evidence type="ECO:0000259" key="12">
    <source>
        <dbReference type="Pfam" id="PF20645"/>
    </source>
</evidence>
<feature type="region of interest" description="Disordered" evidence="10">
    <location>
        <begin position="126"/>
        <end position="215"/>
    </location>
</feature>
<evidence type="ECO:0000313" key="14">
    <source>
        <dbReference type="Proteomes" id="UP000759537"/>
    </source>
</evidence>
<reference evidence="13" key="2">
    <citation type="journal article" date="2020" name="Nat. Commun.">
        <title>Large-scale genome sequencing of mycorrhizal fungi provides insights into the early evolution of symbiotic traits.</title>
        <authorList>
            <person name="Miyauchi S."/>
            <person name="Kiss E."/>
            <person name="Kuo A."/>
            <person name="Drula E."/>
            <person name="Kohler A."/>
            <person name="Sanchez-Garcia M."/>
            <person name="Morin E."/>
            <person name="Andreopoulos B."/>
            <person name="Barry K.W."/>
            <person name="Bonito G."/>
            <person name="Buee M."/>
            <person name="Carver A."/>
            <person name="Chen C."/>
            <person name="Cichocki N."/>
            <person name="Clum A."/>
            <person name="Culley D."/>
            <person name="Crous P.W."/>
            <person name="Fauchery L."/>
            <person name="Girlanda M."/>
            <person name="Hayes R.D."/>
            <person name="Keri Z."/>
            <person name="LaButti K."/>
            <person name="Lipzen A."/>
            <person name="Lombard V."/>
            <person name="Magnuson J."/>
            <person name="Maillard F."/>
            <person name="Murat C."/>
            <person name="Nolan M."/>
            <person name="Ohm R.A."/>
            <person name="Pangilinan J."/>
            <person name="Pereira M.F."/>
            <person name="Perotto S."/>
            <person name="Peter M."/>
            <person name="Pfister S."/>
            <person name="Riley R."/>
            <person name="Sitrit Y."/>
            <person name="Stielow J.B."/>
            <person name="Szollosi G."/>
            <person name="Zifcakova L."/>
            <person name="Stursova M."/>
            <person name="Spatafora J.W."/>
            <person name="Tedersoo L."/>
            <person name="Vaario L.M."/>
            <person name="Yamada A."/>
            <person name="Yan M."/>
            <person name="Wang P."/>
            <person name="Xu J."/>
            <person name="Bruns T."/>
            <person name="Baldrian P."/>
            <person name="Vilgalys R."/>
            <person name="Dunand C."/>
            <person name="Henrissat B."/>
            <person name="Grigoriev I.V."/>
            <person name="Hibbett D."/>
            <person name="Nagy L.G."/>
            <person name="Martin F.M."/>
        </authorList>
    </citation>
    <scope>NUCLEOTIDE SEQUENCE</scope>
    <source>
        <strain evidence="13">Prilba</strain>
    </source>
</reference>
<sequence length="586" mass="65408">MAPRRKCNVCGSQHWHKEPATGLVVCSEGHVLQNYLTETYETYEHGALQGRKRALKSTREKRGRTSKANSELYYGARAQYLHFQCLQLLLRKQVAVLIQLWKLPNEFEIICRDLWALHLSSLPSPPPPEPLLHQQATRGHNGDHDSEEIDEQVEKASPELSGVSPPEDDDSKDDSVIDELLRALSESSSSEDSRNDDKGQPRPKPEGSGRKLKLFGSNGPASNVALLMVACWTLRLPIMYLDLIRLIESYNLPYLEPLHHLPATMVRHLTKHNVQALSPAHAPTTLGLHSLTARLARRLLGSYKVHTPELNAAPMLWRVVRALGGGPVLYNLGKTVAHVLSLPLTLHHTLAPRLAHLKDDDPGSHKFDNVPPELALLVAVVIVLKMVYGLDGQARVPKNSIDPVCALPRLKDYLTILKGVKETYMRSNQVAFSASSNISVLELEESALDEYLELCQRGLLGPETLRSDQRTLQDFFPLKSGRVGASSEKTAIERLEEDQRVPRAGVPMEGGTEQREPGEAYAVYSSRDVLGVLPEDMGVVISYGARWIGVDDETILKVSEGYERRLSTWLGRQKRREGIEGRRWSS</sequence>
<comment type="similarity">
    <text evidence="2">Belongs to the RRN7/TAF1B family.</text>
</comment>
<proteinExistence type="inferred from homology"/>
<evidence type="ECO:0000313" key="13">
    <source>
        <dbReference type="EMBL" id="KAF8484756.1"/>
    </source>
</evidence>
<reference evidence="13" key="1">
    <citation type="submission" date="2019-10" db="EMBL/GenBank/DDBJ databases">
        <authorList>
            <consortium name="DOE Joint Genome Institute"/>
            <person name="Kuo A."/>
            <person name="Miyauchi S."/>
            <person name="Kiss E."/>
            <person name="Drula E."/>
            <person name="Kohler A."/>
            <person name="Sanchez-Garcia M."/>
            <person name="Andreopoulos B."/>
            <person name="Barry K.W."/>
            <person name="Bonito G."/>
            <person name="Buee M."/>
            <person name="Carver A."/>
            <person name="Chen C."/>
            <person name="Cichocki N."/>
            <person name="Clum A."/>
            <person name="Culley D."/>
            <person name="Crous P.W."/>
            <person name="Fauchery L."/>
            <person name="Girlanda M."/>
            <person name="Hayes R."/>
            <person name="Keri Z."/>
            <person name="LaButti K."/>
            <person name="Lipzen A."/>
            <person name="Lombard V."/>
            <person name="Magnuson J."/>
            <person name="Maillard F."/>
            <person name="Morin E."/>
            <person name="Murat C."/>
            <person name="Nolan M."/>
            <person name="Ohm R."/>
            <person name="Pangilinan J."/>
            <person name="Pereira M."/>
            <person name="Perotto S."/>
            <person name="Peter M."/>
            <person name="Riley R."/>
            <person name="Sitrit Y."/>
            <person name="Stielow B."/>
            <person name="Szollosi G."/>
            <person name="Zifcakova L."/>
            <person name="Stursova M."/>
            <person name="Spatafora J.W."/>
            <person name="Tedersoo L."/>
            <person name="Vaario L.-M."/>
            <person name="Yamada A."/>
            <person name="Yan M."/>
            <person name="Wang P."/>
            <person name="Xu J."/>
            <person name="Bruns T."/>
            <person name="Baldrian P."/>
            <person name="Vilgalys R."/>
            <person name="Henrissat B."/>
            <person name="Grigoriev I.V."/>
            <person name="Hibbett D."/>
            <person name="Nagy L.G."/>
            <person name="Martin F.M."/>
        </authorList>
    </citation>
    <scope>NUCLEOTIDE SEQUENCE</scope>
    <source>
        <strain evidence="13">Prilba</strain>
    </source>
</reference>
<organism evidence="13 14">
    <name type="scientific">Russula ochroleuca</name>
    <dbReference type="NCBI Taxonomy" id="152965"/>
    <lineage>
        <taxon>Eukaryota</taxon>
        <taxon>Fungi</taxon>
        <taxon>Dikarya</taxon>
        <taxon>Basidiomycota</taxon>
        <taxon>Agaricomycotina</taxon>
        <taxon>Agaricomycetes</taxon>
        <taxon>Russulales</taxon>
        <taxon>Russulaceae</taxon>
        <taxon>Russula</taxon>
    </lineage>
</organism>
<keyword evidence="5" id="KW-0862">Zinc</keyword>
<keyword evidence="6" id="KW-0805">Transcription regulation</keyword>
<dbReference type="GO" id="GO:0001164">
    <property type="term" value="F:RNA polymerase I core promoter sequence-specific DNA binding"/>
    <property type="evidence" value="ECO:0007669"/>
    <property type="project" value="InterPro"/>
</dbReference>
<keyword evidence="7" id="KW-0238">DNA-binding</keyword>
<keyword evidence="9" id="KW-0539">Nucleus</keyword>
<dbReference type="InterPro" id="IPR048538">
    <property type="entry name" value="Rrn7_cyclin_C"/>
</dbReference>
<keyword evidence="8" id="KW-0804">Transcription</keyword>
<dbReference type="AlphaFoldDB" id="A0A9P5TCH2"/>
<evidence type="ECO:0000256" key="5">
    <source>
        <dbReference type="ARBA" id="ARBA00022833"/>
    </source>
</evidence>
<evidence type="ECO:0000256" key="8">
    <source>
        <dbReference type="ARBA" id="ARBA00023163"/>
    </source>
</evidence>
<evidence type="ECO:0000256" key="2">
    <source>
        <dbReference type="ARBA" id="ARBA00006899"/>
    </source>
</evidence>
<dbReference type="InterPro" id="IPR048540">
    <property type="entry name" value="Rrn7_cyclin_N"/>
</dbReference>